<reference evidence="1" key="1">
    <citation type="submission" date="2021-04" db="EMBL/GenBank/DDBJ databases">
        <title>Draft Genome Sequence of Pandoravirus japonicus, Isolated from the Sabaishi River of Niigata, Japan.</title>
        <authorList>
            <person name="Hosokawa N."/>
            <person name="Takahashi H."/>
            <person name="Aoki K."/>
            <person name="Takemura M."/>
        </authorList>
    </citation>
    <scope>NUCLEOTIDE SEQUENCE</scope>
</reference>
<organism evidence="1 2">
    <name type="scientific">Pandoravirus japonicus</name>
    <dbReference type="NCBI Taxonomy" id="2823154"/>
    <lineage>
        <taxon>Viruses</taxon>
        <taxon>Pandoravirus</taxon>
    </lineage>
</organism>
<dbReference type="EMBL" id="LC625835">
    <property type="protein sequence ID" value="BCU03981.1"/>
    <property type="molecule type" value="Genomic_DNA"/>
</dbReference>
<dbReference type="Proteomes" id="UP001253637">
    <property type="component" value="Segment"/>
</dbReference>
<evidence type="ECO:0000313" key="1">
    <source>
        <dbReference type="EMBL" id="BCU03981.1"/>
    </source>
</evidence>
<name>A0A811BU19_9VIRU</name>
<protein>
    <submittedName>
        <fullName evidence="1">Uncharacterized protein</fullName>
    </submittedName>
</protein>
<proteinExistence type="predicted"/>
<evidence type="ECO:0000313" key="2">
    <source>
        <dbReference type="Proteomes" id="UP001253637"/>
    </source>
</evidence>
<accession>A0A811BU19</accession>
<sequence length="190" mass="19082">MHAALIALLVLAAMAPAETQAACDGGSGLRLYHGEAMSYCFADDRMHGAPLTCVAVPYLEDAHVFAFDYGGGACGGGAPVTLPAAPTSLSIVGMPTAATPTNNATARLCRPDPVTGRVTCPIDAGNDGTAPWLWVVAKVGGGANDTDGGLYSGDLVTVRWLLGGASACGLVDNVLVCDAAAPPSVFHVVV</sequence>